<dbReference type="AlphaFoldDB" id="A0A6C0I7E1"/>
<dbReference type="EMBL" id="MN740126">
    <property type="protein sequence ID" value="QHT88911.1"/>
    <property type="molecule type" value="Genomic_DNA"/>
</dbReference>
<protein>
    <submittedName>
        <fullName evidence="1">Uncharacterized protein</fullName>
    </submittedName>
</protein>
<dbReference type="Pfam" id="PF05045">
    <property type="entry name" value="RgpF"/>
    <property type="match status" value="1"/>
</dbReference>
<proteinExistence type="predicted"/>
<organism evidence="1">
    <name type="scientific">viral metagenome</name>
    <dbReference type="NCBI Taxonomy" id="1070528"/>
    <lineage>
        <taxon>unclassified sequences</taxon>
        <taxon>metagenomes</taxon>
        <taxon>organismal metagenomes</taxon>
    </lineage>
</organism>
<evidence type="ECO:0000313" key="1">
    <source>
        <dbReference type="EMBL" id="QHT88911.1"/>
    </source>
</evidence>
<reference evidence="1" key="1">
    <citation type="journal article" date="2020" name="Nature">
        <title>Giant virus diversity and host interactions through global metagenomics.</title>
        <authorList>
            <person name="Schulz F."/>
            <person name="Roux S."/>
            <person name="Paez-Espino D."/>
            <person name="Jungbluth S."/>
            <person name="Walsh D.A."/>
            <person name="Denef V.J."/>
            <person name="McMahon K.D."/>
            <person name="Konstantinidis K.T."/>
            <person name="Eloe-Fadrosh E.A."/>
            <person name="Kyrpides N.C."/>
            <person name="Woyke T."/>
        </authorList>
    </citation>
    <scope>NUCLEOTIDE SEQUENCE</scope>
    <source>
        <strain evidence="1">GVMAG-M-3300023184-51</strain>
    </source>
</reference>
<dbReference type="InterPro" id="IPR007739">
    <property type="entry name" value="RgpF"/>
</dbReference>
<accession>A0A6C0I7E1</accession>
<name>A0A6C0I7E1_9ZZZZ</name>
<sequence>MQTLPNIRDARIAIIYVYYERKNEQKNQTNLSFFIKYGLNDKLWGNLNISTLFVINGHQCEVLIPTSKPNVYLLKEDNCSDWEGWCNGIKYFENTHPQKKKIWEQFDYLCLINAGAIGPIYEPKSEDQDHWLIPFYEKMVKNSAVICSPCMSFLPNTNPSGPGPKVVPIFSLIRCTKTIINLLTNVQISCTDETSIDTHFKQKFIELFGTHQNTVLGPKFDKADAILTGEYGLSRILVKNGYRLTSLLYDDNFNSHNPSNWMINGNAEPDRYMSFNGQNVPFHTIFIKNIWRGDNSYVCLPVLYDECKNFVYSKLNIKPIFQDDIHNICYNYNLLNIKSTGKGVGNGPDWSSKQDFYNKYGAAEEMILYNKPTENFNGCVIYAHYDADNIVKDYVIQTIKTFRYFGYNILFFTASQSLKNVDVLPCNVFYIKNDGAGTDWKIWLHGCNYLLNNNNNYSHVFLLNDSIVLPVNGLLNFGKTIQQMRATSDFWGHWESNEVEWHIVGTPIEFKYSMINDVKNFIQNKIPLCSNKIDYILKLEVKFAKHLVSLGYKWNTVVKSKELNNNNVNCPVFNPVNIQKWMKNPDTFAIKWKYMISYLNQNIVSPELNYLTRFLYYGKYGIISDGEKAGAFPKSKDC</sequence>